<dbReference type="InterPro" id="IPR029240">
    <property type="entry name" value="MMS19_N"/>
</dbReference>
<dbReference type="GO" id="GO:0097361">
    <property type="term" value="C:cytosolic [4Fe-4S] assembly targeting complex"/>
    <property type="evidence" value="ECO:0007669"/>
    <property type="project" value="UniProtKB-UniRule"/>
</dbReference>
<reference evidence="4" key="1">
    <citation type="submission" date="2015-05" db="EMBL/GenBank/DDBJ databases">
        <authorList>
            <person name="Fogelqvist Johan"/>
        </authorList>
    </citation>
    <scope>NUCLEOTIDE SEQUENCE [LARGE SCALE GENOMIC DNA]</scope>
</reference>
<dbReference type="GO" id="GO:0005634">
    <property type="term" value="C:nucleus"/>
    <property type="evidence" value="ECO:0007669"/>
    <property type="project" value="UniProtKB-SubCell"/>
</dbReference>
<name>A0A0G4KWM9_VERLO</name>
<gene>
    <name evidence="3" type="ORF">BN1723_010270</name>
</gene>
<feature type="non-terminal residue" evidence="3">
    <location>
        <position position="1"/>
    </location>
</feature>
<dbReference type="Pfam" id="PF14500">
    <property type="entry name" value="MMS19_N"/>
    <property type="match status" value="1"/>
</dbReference>
<sequence length="756" mass="83300">ICSELSTFLFAAEHDAASESTSALVDQTLLALQKASIIFPPVFPKLVSDSSTVCRSAASRSPAELQATLHYILPKLAFTGCSEVPKSGEKTEHFVLLLGTFVNQLNSSFESEATANVWVEYAIGVQAAMRYFRDACEASLGRTIKAELRQGNERQQNEDATREKADPRFSAERWVQYASQRFPSLVTAQTQEALPELKTGDIETSAAEDAADQLIGDFLLISLFVTRQLYRRATAVVSPEDNVSASIALSSDFKEGSDEEKQNQDQYLQLLSDTAKFIVSQMNRSQQDALSLIEEVPSLFHSDDLIPQADGQTASYRELAQKDWIFDSSLGKTNPPRFPLSGLSDGRTIILSFGLLVPLQLPASIFDPSNDAGVTKGILYRILIAGLLFKDHAASPRSRAVVLAILTSLANKCVAADMTDILDSLNSQIELAINSYSDTDAGTPDDNRALIARPVFAAVAGILRKYKGGYLGKVIAGIIKGPADQKIGHVLARRVGLLFRDQDCLQREYNPKLFSPLWRQRAYVEIIKPMLAKAWDMADFRKLALEFVLSDNVARKQEIAQESASVIQNDPRPDNAIARWSQSIQPWIAGRGDDAMDHGQEGEAEGDLIARSNALSFLADTLEVLDPKLLKPSKVATLIHFFGNMFDFDVKAGVLPAAKALTHLSNMEGFQATDGDKIISSICTLKDDFKLQVSETRSVIYDLINVLISRPDVSNDLQYRYGSTSGFMTDLLQLCRNERDPKCLITWFGILKTFLL</sequence>
<proteinExistence type="inferred from homology"/>
<protein>
    <recommendedName>
        <fullName evidence="1">MMS19 nucleotide excision repair protein</fullName>
    </recommendedName>
</protein>
<organism evidence="3 4">
    <name type="scientific">Verticillium longisporum</name>
    <name type="common">Verticillium dahliae var. longisporum</name>
    <dbReference type="NCBI Taxonomy" id="100787"/>
    <lineage>
        <taxon>Eukaryota</taxon>
        <taxon>Fungi</taxon>
        <taxon>Dikarya</taxon>
        <taxon>Ascomycota</taxon>
        <taxon>Pezizomycotina</taxon>
        <taxon>Sordariomycetes</taxon>
        <taxon>Hypocreomycetidae</taxon>
        <taxon>Glomerellales</taxon>
        <taxon>Plectosphaerellaceae</taxon>
        <taxon>Verticillium</taxon>
    </lineage>
</organism>
<keyword evidence="1" id="KW-0234">DNA repair</keyword>
<dbReference type="PANTHER" id="PTHR12891">
    <property type="entry name" value="DNA REPAIR/TRANSCRIPTION PROTEIN MET18/MMS19"/>
    <property type="match status" value="1"/>
</dbReference>
<keyword evidence="1" id="KW-0227">DNA damage</keyword>
<comment type="function">
    <text evidence="1">Key component of the cytosolic iron-sulfur protein assembly (CIA) complex, a multiprotein complex that mediates the incorporation of iron-sulfur cluster into apoproteins specifically involved in DNA metabolism and genomic integrity. In the CIA complex, MMS19 acts as an adapter between early-acting CIA components and a subset of cellular target iron-sulfur proteins.</text>
</comment>
<evidence type="ECO:0000259" key="2">
    <source>
        <dbReference type="Pfam" id="PF14500"/>
    </source>
</evidence>
<evidence type="ECO:0000313" key="4">
    <source>
        <dbReference type="Proteomes" id="UP000045706"/>
    </source>
</evidence>
<dbReference type="AlphaFoldDB" id="A0A0G4KWM9"/>
<evidence type="ECO:0000313" key="3">
    <source>
        <dbReference type="EMBL" id="CRK14177.1"/>
    </source>
</evidence>
<dbReference type="GO" id="GO:0051604">
    <property type="term" value="P:protein maturation"/>
    <property type="evidence" value="ECO:0007669"/>
    <property type="project" value="UniProtKB-UniRule"/>
</dbReference>
<dbReference type="EMBL" id="CVQI01004780">
    <property type="protein sequence ID" value="CRK14177.1"/>
    <property type="molecule type" value="Genomic_DNA"/>
</dbReference>
<feature type="domain" description="MMS19 N-terminal" evidence="2">
    <location>
        <begin position="607"/>
        <end position="754"/>
    </location>
</feature>
<dbReference type="GO" id="GO:0006281">
    <property type="term" value="P:DNA repair"/>
    <property type="evidence" value="ECO:0007669"/>
    <property type="project" value="UniProtKB-UniRule"/>
</dbReference>
<dbReference type="GO" id="GO:0016226">
    <property type="term" value="P:iron-sulfur cluster assembly"/>
    <property type="evidence" value="ECO:0007669"/>
    <property type="project" value="UniProtKB-UniRule"/>
</dbReference>
<comment type="subcellular location">
    <subcellularLocation>
        <location evidence="1">Nucleus</location>
    </subcellularLocation>
</comment>
<feature type="non-terminal residue" evidence="3">
    <location>
        <position position="756"/>
    </location>
</feature>
<evidence type="ECO:0000256" key="1">
    <source>
        <dbReference type="RuleBase" id="RU367072"/>
    </source>
</evidence>
<comment type="similarity">
    <text evidence="1">Belongs to the MET18/MMS19 family.</text>
</comment>
<dbReference type="PANTHER" id="PTHR12891:SF0">
    <property type="entry name" value="MMS19 NUCLEOTIDE EXCISION REPAIR PROTEIN HOMOLOG"/>
    <property type="match status" value="1"/>
</dbReference>
<dbReference type="InterPro" id="IPR039920">
    <property type="entry name" value="MMS19"/>
</dbReference>
<keyword evidence="1" id="KW-0539">Nucleus</keyword>
<accession>A0A0G4KWM9</accession>
<dbReference type="Proteomes" id="UP000045706">
    <property type="component" value="Unassembled WGS sequence"/>
</dbReference>